<feature type="transmembrane region" description="Helical" evidence="1">
    <location>
        <begin position="37"/>
        <end position="54"/>
    </location>
</feature>
<reference evidence="2 3" key="1">
    <citation type="submission" date="2018-11" db="EMBL/GenBank/DDBJ databases">
        <title>The Potential of Streptomyces as Biocontrol Agents against the Tomato grey mould, Botrytis cinerea (Gray mold) Frontiers in Microbiology.</title>
        <authorList>
            <person name="Li D."/>
        </authorList>
    </citation>
    <scope>NUCLEOTIDE SEQUENCE [LARGE SCALE GENOMIC DNA]</scope>
    <source>
        <strain evidence="2 3">NEAU-LD23</strain>
    </source>
</reference>
<dbReference type="AlphaFoldDB" id="A0A3M8VFP2"/>
<evidence type="ECO:0000256" key="1">
    <source>
        <dbReference type="SAM" id="Phobius"/>
    </source>
</evidence>
<comment type="caution">
    <text evidence="2">The sequence shown here is derived from an EMBL/GenBank/DDBJ whole genome shotgun (WGS) entry which is preliminary data.</text>
</comment>
<dbReference type="RefSeq" id="WP_123105189.1">
    <property type="nucleotide sequence ID" value="NZ_RIBZ01000368.1"/>
</dbReference>
<keyword evidence="1" id="KW-0472">Membrane</keyword>
<feature type="transmembrane region" description="Helical" evidence="1">
    <location>
        <begin position="6"/>
        <end position="25"/>
    </location>
</feature>
<proteinExistence type="predicted"/>
<evidence type="ECO:0000313" key="2">
    <source>
        <dbReference type="EMBL" id="RNG15637.1"/>
    </source>
</evidence>
<protein>
    <submittedName>
        <fullName evidence="2">Uncharacterized protein</fullName>
    </submittedName>
</protein>
<accession>A0A3M8VFP2</accession>
<evidence type="ECO:0000313" key="3">
    <source>
        <dbReference type="Proteomes" id="UP000275401"/>
    </source>
</evidence>
<keyword evidence="1" id="KW-1133">Transmembrane helix</keyword>
<feature type="transmembrane region" description="Helical" evidence="1">
    <location>
        <begin position="60"/>
        <end position="79"/>
    </location>
</feature>
<dbReference type="Proteomes" id="UP000275401">
    <property type="component" value="Unassembled WGS sequence"/>
</dbReference>
<keyword evidence="1" id="KW-0812">Transmembrane</keyword>
<gene>
    <name evidence="2" type="ORF">EEJ42_31010</name>
</gene>
<organism evidence="2 3">
    <name type="scientific">Streptomyces botrytidirepellens</name>
    <dbReference type="NCBI Taxonomy" id="2486417"/>
    <lineage>
        <taxon>Bacteria</taxon>
        <taxon>Bacillati</taxon>
        <taxon>Actinomycetota</taxon>
        <taxon>Actinomycetes</taxon>
        <taxon>Kitasatosporales</taxon>
        <taxon>Streptomycetaceae</taxon>
        <taxon>Streptomyces</taxon>
    </lineage>
</organism>
<dbReference type="EMBL" id="RIBZ01000368">
    <property type="protein sequence ID" value="RNG15637.1"/>
    <property type="molecule type" value="Genomic_DNA"/>
</dbReference>
<keyword evidence="3" id="KW-1185">Reference proteome</keyword>
<name>A0A3M8VFP2_9ACTN</name>
<sequence length="95" mass="10463">MSGILVMFFTILQAASVFTALFLTYKPGVSERTRRSAVHILTATTLLSGIAHLVTGDTFLGTVLVAVAVLLLIPPRRVWRAVRRVRGRKGEKSRK</sequence>